<evidence type="ECO:0000313" key="3">
    <source>
        <dbReference type="Proteomes" id="UP001451571"/>
    </source>
</evidence>
<proteinExistence type="predicted"/>
<feature type="transmembrane region" description="Helical" evidence="1">
    <location>
        <begin position="266"/>
        <end position="283"/>
    </location>
</feature>
<dbReference type="Proteomes" id="UP001451571">
    <property type="component" value="Chromosome"/>
</dbReference>
<feature type="transmembrane region" description="Helical" evidence="1">
    <location>
        <begin position="363"/>
        <end position="384"/>
    </location>
</feature>
<evidence type="ECO:0008006" key="4">
    <source>
        <dbReference type="Google" id="ProtNLM"/>
    </source>
</evidence>
<name>A0ABZ3EVK4_9FIRM</name>
<accession>A0ABZ3EVK4</accession>
<dbReference type="EMBL" id="CP146256">
    <property type="protein sequence ID" value="XAH73545.1"/>
    <property type="molecule type" value="Genomic_DNA"/>
</dbReference>
<feature type="transmembrane region" description="Helical" evidence="1">
    <location>
        <begin position="161"/>
        <end position="181"/>
    </location>
</feature>
<feature type="transmembrane region" description="Helical" evidence="1">
    <location>
        <begin position="25"/>
        <end position="45"/>
    </location>
</feature>
<feature type="transmembrane region" description="Helical" evidence="1">
    <location>
        <begin position="396"/>
        <end position="415"/>
    </location>
</feature>
<evidence type="ECO:0000256" key="1">
    <source>
        <dbReference type="SAM" id="Phobius"/>
    </source>
</evidence>
<organism evidence="2 3">
    <name type="scientific">Kineothrix sedimenti</name>
    <dbReference type="NCBI Taxonomy" id="3123317"/>
    <lineage>
        <taxon>Bacteria</taxon>
        <taxon>Bacillati</taxon>
        <taxon>Bacillota</taxon>
        <taxon>Clostridia</taxon>
        <taxon>Lachnospirales</taxon>
        <taxon>Lachnospiraceae</taxon>
        <taxon>Kineothrix</taxon>
    </lineage>
</organism>
<evidence type="ECO:0000313" key="2">
    <source>
        <dbReference type="EMBL" id="XAH73545.1"/>
    </source>
</evidence>
<protein>
    <recommendedName>
        <fullName evidence="4">Dolichyl-phosphate-mannose-protein mannosyltransferase</fullName>
    </recommendedName>
</protein>
<feature type="transmembrane region" description="Helical" evidence="1">
    <location>
        <begin position="133"/>
        <end position="154"/>
    </location>
</feature>
<keyword evidence="1" id="KW-0812">Transmembrane</keyword>
<sequence>MKDTAESYMKEKKWNHSKKKNIGDYAWQAGMLALLCLQVLLVLYYGGKKAGFHEDEYYSYYSSNRTAGLFEPDREWAARDTYRNEFVVLEGEGFNYSLVATVQSWDVHPPFFYFLLHTACSLFPGIFSKWLGIGVNLFAFVINFFLLAWLAYMVTDRNKTLTFLVSAAHGFNAAIISGVLFIRMYEWLTLFVLLLACLHVRSISEEHSMSKRGDLRFSSFLLPLMFVNYLGFLTQYYYIIFLFFMAAGFCLWLLWRDKNLWNCFRYGLSCAFSIGMAVISYPASLSHIFRGYRGTGAAAEFLDGANTVDRLGFFGRLMDEYVFDGHFLLLLAAIIVMAIVLFIRKKNNSGTEAFVIGGDYKAYFLLLFAVCGYFFTVSKTALLLYETSNRYELPVYGIWMLLIIVALYTLSGRIFRALFINERLRRAGIALIFLLFLAQDVHELITGKVLFLYEEDGDRVEYAKGNADVPVVILYNAATPYHVWWCSNELMEYERAYFMSENNQEELTDDIVCGSHKLIVYAADGETKEESLDLILRSNPELEGYRMVGRKSLWSVYEFE</sequence>
<feature type="transmembrane region" description="Helical" evidence="1">
    <location>
        <begin position="237"/>
        <end position="254"/>
    </location>
</feature>
<keyword evidence="1" id="KW-0472">Membrane</keyword>
<dbReference type="RefSeq" id="WP_342757149.1">
    <property type="nucleotide sequence ID" value="NZ_CP146256.1"/>
</dbReference>
<reference evidence="2 3" key="1">
    <citation type="submission" date="2024-02" db="EMBL/GenBank/DDBJ databases">
        <title>Bacterial strain from lacustrine sediment.</title>
        <authorList>
            <person name="Petit C."/>
            <person name="Fadhlaoui K."/>
        </authorList>
    </citation>
    <scope>NUCLEOTIDE SEQUENCE [LARGE SCALE GENOMIC DNA]</scope>
    <source>
        <strain evidence="2 3">IPX-CK</strain>
    </source>
</reference>
<feature type="transmembrane region" description="Helical" evidence="1">
    <location>
        <begin position="325"/>
        <end position="343"/>
    </location>
</feature>
<keyword evidence="3" id="KW-1185">Reference proteome</keyword>
<keyword evidence="1" id="KW-1133">Transmembrane helix</keyword>
<gene>
    <name evidence="2" type="ORF">V6984_18890</name>
</gene>